<comment type="caution">
    <text evidence="1">The sequence shown here is derived from an EMBL/GenBank/DDBJ whole genome shotgun (WGS) entry which is preliminary data.</text>
</comment>
<accession>A0A4R4XQ31</accession>
<dbReference type="EMBL" id="SMKQ01000262">
    <property type="protein sequence ID" value="TDD33285.1"/>
    <property type="molecule type" value="Genomic_DNA"/>
</dbReference>
<organism evidence="1 2">
    <name type="scientific">Nonomuraea terrae</name>
    <dbReference type="NCBI Taxonomy" id="2530383"/>
    <lineage>
        <taxon>Bacteria</taxon>
        <taxon>Bacillati</taxon>
        <taxon>Actinomycetota</taxon>
        <taxon>Actinomycetes</taxon>
        <taxon>Streptosporangiales</taxon>
        <taxon>Streptosporangiaceae</taxon>
        <taxon>Nonomuraea</taxon>
    </lineage>
</organism>
<name>A0A4R4XQ31_9ACTN</name>
<dbReference type="Proteomes" id="UP000295302">
    <property type="component" value="Unassembled WGS sequence"/>
</dbReference>
<keyword evidence="2" id="KW-1185">Reference proteome</keyword>
<dbReference type="AlphaFoldDB" id="A0A4R4XQ31"/>
<evidence type="ECO:0000313" key="2">
    <source>
        <dbReference type="Proteomes" id="UP000295302"/>
    </source>
</evidence>
<dbReference type="RefSeq" id="WP_132622294.1">
    <property type="nucleotide sequence ID" value="NZ_JBITLL010000002.1"/>
</dbReference>
<protein>
    <submittedName>
        <fullName evidence="1">Uncharacterized protein</fullName>
    </submittedName>
</protein>
<evidence type="ECO:0000313" key="1">
    <source>
        <dbReference type="EMBL" id="TDD33285.1"/>
    </source>
</evidence>
<gene>
    <name evidence="1" type="ORF">E1286_42485</name>
</gene>
<reference evidence="1 2" key="1">
    <citation type="submission" date="2019-03" db="EMBL/GenBank/DDBJ databases">
        <title>Draft genome sequences of novel Actinobacteria.</title>
        <authorList>
            <person name="Sahin N."/>
            <person name="Ay H."/>
            <person name="Saygin H."/>
        </authorList>
    </citation>
    <scope>NUCLEOTIDE SEQUENCE [LARGE SCALE GENOMIC DNA]</scope>
    <source>
        <strain evidence="1 2">CH32</strain>
    </source>
</reference>
<sequence>MTMLFISLGLGVAGLVALAVAGARVVGAARTLRREVDVAKARLEPGRAGSTGPRSTGQD</sequence>
<proteinExistence type="predicted"/>